<dbReference type="Proteomes" id="UP001153331">
    <property type="component" value="Unassembled WGS sequence"/>
</dbReference>
<evidence type="ECO:0000313" key="1">
    <source>
        <dbReference type="EMBL" id="KAJ8106878.1"/>
    </source>
</evidence>
<dbReference type="EMBL" id="JAPHNI010001056">
    <property type="protein sequence ID" value="KAJ8106878.1"/>
    <property type="molecule type" value="Genomic_DNA"/>
</dbReference>
<comment type="caution">
    <text evidence="1">The sequence shown here is derived from an EMBL/GenBank/DDBJ whole genome shotgun (WGS) entry which is preliminary data.</text>
</comment>
<sequence length="344" mass="37681">MVTTRGSSAKTAPPQNDPPRPAKRIKLAAISRSGPMPKTITTQPFVVPYSSPVTDSSALSMRSNEPSEPAISSPSTGASLEGYSISINKRPLCESSKHSTVAVPLKRATIGSSHNPIVLDDSPQLGHRDRNKQHGRVEPHQFQHKHGKLRTYKTPRTLLPKPGNANAINGQLGRDLYWARNAETGPTWHTSRSRHAQPKVLFGTQYQMPTQYSTSNMVTAYPPAKPVQYFAPPLPYQQTVHPQVNEDRLRRKAAQYVQEYSKPSRHKGKTVASPDRTGASGPETGLGQFNQDDHLAQAPSCPDGLAAHLPSARLPPVLRPERSERRYFHAGHGAEPASCRLGAF</sequence>
<keyword evidence="2" id="KW-1185">Reference proteome</keyword>
<accession>A0ACC2HW01</accession>
<reference evidence="1" key="1">
    <citation type="submission" date="2022-11" db="EMBL/GenBank/DDBJ databases">
        <title>Genome Sequence of Boeremia exigua.</title>
        <authorList>
            <person name="Buettner E."/>
        </authorList>
    </citation>
    <scope>NUCLEOTIDE SEQUENCE</scope>
    <source>
        <strain evidence="1">CU02</strain>
    </source>
</reference>
<evidence type="ECO:0000313" key="2">
    <source>
        <dbReference type="Proteomes" id="UP001153331"/>
    </source>
</evidence>
<organism evidence="1 2">
    <name type="scientific">Boeremia exigua</name>
    <dbReference type="NCBI Taxonomy" id="749465"/>
    <lineage>
        <taxon>Eukaryota</taxon>
        <taxon>Fungi</taxon>
        <taxon>Dikarya</taxon>
        <taxon>Ascomycota</taxon>
        <taxon>Pezizomycotina</taxon>
        <taxon>Dothideomycetes</taxon>
        <taxon>Pleosporomycetidae</taxon>
        <taxon>Pleosporales</taxon>
        <taxon>Pleosporineae</taxon>
        <taxon>Didymellaceae</taxon>
        <taxon>Boeremia</taxon>
    </lineage>
</organism>
<gene>
    <name evidence="1" type="ORF">OPT61_g9249</name>
</gene>
<proteinExistence type="predicted"/>
<protein>
    <submittedName>
        <fullName evidence="1">Uncharacterized protein</fullName>
    </submittedName>
</protein>
<name>A0ACC2HW01_9PLEO</name>